<evidence type="ECO:0000313" key="3">
    <source>
        <dbReference type="EMBL" id="RCK79269.1"/>
    </source>
</evidence>
<evidence type="ECO:0000256" key="1">
    <source>
        <dbReference type="SAM" id="MobiDB-lite"/>
    </source>
</evidence>
<dbReference type="GO" id="GO:0005524">
    <property type="term" value="F:ATP binding"/>
    <property type="evidence" value="ECO:0007669"/>
    <property type="project" value="InterPro"/>
</dbReference>
<gene>
    <name evidence="3" type="ORF">OZSIB_0140</name>
</gene>
<dbReference type="SMART" id="SM00220">
    <property type="entry name" value="S_TKc"/>
    <property type="match status" value="1"/>
</dbReference>
<keyword evidence="3" id="KW-0723">Serine/threonine-protein kinase</keyword>
<dbReference type="Pfam" id="PF13191">
    <property type="entry name" value="AAA_16"/>
    <property type="match status" value="1"/>
</dbReference>
<dbReference type="Gene3D" id="3.30.450.40">
    <property type="match status" value="1"/>
</dbReference>
<feature type="region of interest" description="Disordered" evidence="1">
    <location>
        <begin position="784"/>
        <end position="821"/>
    </location>
</feature>
<protein>
    <submittedName>
        <fullName evidence="3">Serine/threonine protein kinase</fullName>
    </submittedName>
</protein>
<dbReference type="InterPro" id="IPR011712">
    <property type="entry name" value="Sig_transdc_His_kin_sub3_dim/P"/>
</dbReference>
<dbReference type="SUPFAM" id="SSF52540">
    <property type="entry name" value="P-loop containing nucleoside triphosphate hydrolases"/>
    <property type="match status" value="1"/>
</dbReference>
<dbReference type="PANTHER" id="PTHR43642">
    <property type="entry name" value="HYBRID SIGNAL TRANSDUCTION HISTIDINE KINASE G"/>
    <property type="match status" value="1"/>
</dbReference>
<feature type="region of interest" description="Disordered" evidence="1">
    <location>
        <begin position="1939"/>
        <end position="1961"/>
    </location>
</feature>
<dbReference type="GO" id="GO:0000155">
    <property type="term" value="F:phosphorelay sensor kinase activity"/>
    <property type="evidence" value="ECO:0007669"/>
    <property type="project" value="InterPro"/>
</dbReference>
<accession>A0A367ZND3</accession>
<proteinExistence type="predicted"/>
<organism evidence="3 4">
    <name type="scientific">Candidatus Ozemobacter sibiricus</name>
    <dbReference type="NCBI Taxonomy" id="2268124"/>
    <lineage>
        <taxon>Bacteria</taxon>
        <taxon>Candidatus Ozemobacteria</taxon>
        <taxon>Candidatus Ozemobacterales</taxon>
        <taxon>Candidatus Ozemobacteraceae</taxon>
        <taxon>Candidatus Ozemobacter</taxon>
    </lineage>
</organism>
<dbReference type="Gene3D" id="3.30.565.10">
    <property type="entry name" value="Histidine kinase-like ATPase, C-terminal domain"/>
    <property type="match status" value="1"/>
</dbReference>
<dbReference type="SUPFAM" id="SSF55874">
    <property type="entry name" value="ATPase domain of HSP90 chaperone/DNA topoisomerase II/histidine kinase"/>
    <property type="match status" value="1"/>
</dbReference>
<dbReference type="GO" id="GO:0004674">
    <property type="term" value="F:protein serine/threonine kinase activity"/>
    <property type="evidence" value="ECO:0007669"/>
    <property type="project" value="UniProtKB-KW"/>
</dbReference>
<dbReference type="GO" id="GO:0046983">
    <property type="term" value="F:protein dimerization activity"/>
    <property type="evidence" value="ECO:0007669"/>
    <property type="project" value="InterPro"/>
</dbReference>
<comment type="caution">
    <text evidence="3">The sequence shown here is derived from an EMBL/GenBank/DDBJ whole genome shotgun (WGS) entry which is preliminary data.</text>
</comment>
<dbReference type="InterPro" id="IPR029016">
    <property type="entry name" value="GAF-like_dom_sf"/>
</dbReference>
<dbReference type="GO" id="GO:0016020">
    <property type="term" value="C:membrane"/>
    <property type="evidence" value="ECO:0007669"/>
    <property type="project" value="InterPro"/>
</dbReference>
<dbReference type="SUPFAM" id="SSF55781">
    <property type="entry name" value="GAF domain-like"/>
    <property type="match status" value="1"/>
</dbReference>
<evidence type="ECO:0000313" key="4">
    <source>
        <dbReference type="Proteomes" id="UP000252355"/>
    </source>
</evidence>
<dbReference type="PROSITE" id="PS50011">
    <property type="entry name" value="PROTEIN_KINASE_DOM"/>
    <property type="match status" value="1"/>
</dbReference>
<sequence>MIGPWQFRAIAVLSRSPQTVVLRGRCEPGGRWAILKTVPPEARMPSRLAGLAREWAHLETLADRPGIVRPMFCDPYGPMPGLLFDDLGASALSLHRQGPRLAALSLADRLQMLARLARILQEVHAAGLLHRDVNPSNIIWHPGRDLLCLIDFSLAGPPRAAGAGPAPLEGTPAYLAPEQTGRLAAPQDQRLDLYSFGVTAYELLTGVHPFGDRPAEALIHAHLTEAPPPLAAQGVALPPAGETLFERLLAKHPDERPASAEQVAAGLTALAALVREGAGVVARARPGRASAAGAARPLRSAPACLLLPRTGYSLVGRQREMAWLRARLVDGETPGPRLIIIEGVSGIGKSALASQAVRELAGVDRSDAGSASPGAGGEARPLWLCQAKGEPSGHEVPLGIVRSLFGQVVRHGLSAGSAPRQRLADALAAERSREWQSLTLLDPAFQHLGGLSDAVASPASGPQEGTLRLAWSQLARAVAAAGLRIILLVDDLPLIDAPSRQLLEFLLMIQGPAGPFTVVATWRTGLDGEPEDRLAAQLEAWRTQKIAADRLALAALTIADLQEWLASVISPAPSPARLAAVAAYLHQITKGNPLGVVQILRELAQLADFDPAGPVPGWQQAIARIGGPAVTGSLLEILSRRVQEQPTIVRRWLHRAACLGHQFEPALLAAAAHQPCPGPSGGLVPESEERFGGPAGLNHALAAAHAAGLVNPVAESGEGEARRRMDGEEPLALVRLEPSSGGAVNSRWRFTHDQVRVACLRLFPETEAQLWRIRLALALANRAERAPEGGGTGAQGAEGGNREKRVASASDEAHRQGAAGAAAHPLDDDRLFTIAALVEPAVAAIIDADIRWLAITWLREAGERAFRIGDLAAARRWIDLAVTMVDQMRLSGERAAFRRRCHEWRLRVAYRQGDATTGRQEFAALQTTCTSSFDRLSLATALAEGTRANPTLIQEGVDFGLRTLGHLWQDMPRAADLWRVLGALEKATFARLQEADLTAVRAQPAATDRESALVAQLVTFLLEMTFHLRSPWNRWLACQIANRQLSTGRVPGAANHLAFLGMIAVQVERYDLARRVVEVIEALQASASPEEDQTWADLTLGGFILPWVAPLTESLARLQRAQAPPRGTFDPGVAEYAWAHALPQRACAGHPWSEFEALTLEQERRARITGDLPLEITAVTMGALVRCMLGKTACPWSLSDDRFDHEAYFARFRDTPLGALFAKSLVWLLRVHLLYDRLPAALELVEMLENRLFFGIGMSVELGEYHCLAALIRVRQALGRIETIVASDAAARRAAGGSGERAARLARPGRAASTIPPSEGERAVRSALERAYGHAAFLERAAAAAPFTFQPKHLIVQAHLALAEGRPDDWLTQLTEAIALAEAAGFHPDAALAHECLGRWWYARGCPAYGQLHIRRAVEALTLWEARPLADRLRAEFAHLFLALPGTVDGRVAAPATIHAGVEVSLPALALDAGFVLMAARALAGEFRPAALMRLLLRLMLQASGARRAQLVQPVAVLATGAPAPDAWDLLATAEVRSSGIVFPRRGGQPALSPLRFVQETKQPLVVRDAQVETPWSQDPVIRRRGIRSLLVLPLTNQSRVVGFVTLEHDRQAGAFEARHLDLLGILAAQAAGQLVQARDRRRLRETNRRLRETMAQRAAAQRELKASEQFRRTLLDHLDAIVGTTDAVGRLTYLSANGQRAFPGWPIGPDSPPLPVLLGGDAAEVESWPWRNVERHVTGPAGRRVFLASTTRLGSGDHAWVFTLRDITQRRALEERLLHATEAEQQRLGRELHDGLCQHLVGGVHLAALLHHQTQARAPELAATARTLQQTLEHSLQATRLLSHDLSLYSDRLTLAQHLERLAVVLQQHWGVRARVQVRGRPAAFTPTEILHLFRIAQEAARNAIQHGRARTLEFRLSRQGGQRVLAITNDGQAFPAPAAADQADRRPRRRRRTPAVGRAPASVAELPGIGLRTMEYRAHLLAGRLYIQREPPVTVMVKLPPG</sequence>
<keyword evidence="3" id="KW-0418">Kinase</keyword>
<evidence type="ECO:0000259" key="2">
    <source>
        <dbReference type="PROSITE" id="PS50011"/>
    </source>
</evidence>
<dbReference type="Gene3D" id="1.10.510.10">
    <property type="entry name" value="Transferase(Phosphotransferase) domain 1"/>
    <property type="match status" value="1"/>
</dbReference>
<dbReference type="SMART" id="SM00065">
    <property type="entry name" value="GAF"/>
    <property type="match status" value="1"/>
</dbReference>
<feature type="domain" description="Protein kinase" evidence="2">
    <location>
        <begin position="1"/>
        <end position="270"/>
    </location>
</feature>
<name>A0A367ZND3_9BACT</name>
<dbReference type="InterPro" id="IPR053159">
    <property type="entry name" value="Hybrid_Histidine_Kinase"/>
</dbReference>
<dbReference type="Gene3D" id="3.40.50.300">
    <property type="entry name" value="P-loop containing nucleotide triphosphate hydrolases"/>
    <property type="match status" value="1"/>
</dbReference>
<feature type="compositionally biased region" description="Basic and acidic residues" evidence="1">
    <location>
        <begin position="800"/>
        <end position="815"/>
    </location>
</feature>
<dbReference type="SUPFAM" id="SSF55785">
    <property type="entry name" value="PYP-like sensor domain (PAS domain)"/>
    <property type="match status" value="1"/>
</dbReference>
<dbReference type="SUPFAM" id="SSF56112">
    <property type="entry name" value="Protein kinase-like (PK-like)"/>
    <property type="match status" value="1"/>
</dbReference>
<dbReference type="Pfam" id="PF01590">
    <property type="entry name" value="GAF"/>
    <property type="match status" value="1"/>
</dbReference>
<dbReference type="InterPro" id="IPR000719">
    <property type="entry name" value="Prot_kinase_dom"/>
</dbReference>
<dbReference type="InterPro" id="IPR011009">
    <property type="entry name" value="Kinase-like_dom_sf"/>
</dbReference>
<feature type="compositionally biased region" description="Gly residues" evidence="1">
    <location>
        <begin position="788"/>
        <end position="799"/>
    </location>
</feature>
<dbReference type="Gene3D" id="1.20.5.1930">
    <property type="match status" value="1"/>
</dbReference>
<dbReference type="Pfam" id="PF07730">
    <property type="entry name" value="HisKA_3"/>
    <property type="match status" value="1"/>
</dbReference>
<dbReference type="Proteomes" id="UP000252355">
    <property type="component" value="Unassembled WGS sequence"/>
</dbReference>
<keyword evidence="3" id="KW-0808">Transferase</keyword>
<reference evidence="3 4" key="1">
    <citation type="submission" date="2018-05" db="EMBL/GenBank/DDBJ databases">
        <title>A metagenomic window into the 2 km-deep terrestrial subsurface aquifer revealed taxonomically and functionally diverse microbial community comprising novel uncultured bacterial lineages.</title>
        <authorList>
            <person name="Kadnikov V.V."/>
            <person name="Mardanov A.V."/>
            <person name="Beletsky A.V."/>
            <person name="Banks D."/>
            <person name="Pimenov N.V."/>
            <person name="Frank Y.A."/>
            <person name="Karnachuk O.V."/>
            <person name="Ravin N.V."/>
        </authorList>
    </citation>
    <scope>NUCLEOTIDE SEQUENCE [LARGE SCALE GENOMIC DNA]</scope>
    <source>
        <strain evidence="3">BY5</strain>
    </source>
</reference>
<dbReference type="EMBL" id="QOQW01000014">
    <property type="protein sequence ID" value="RCK79269.1"/>
    <property type="molecule type" value="Genomic_DNA"/>
</dbReference>
<dbReference type="InterPro" id="IPR036890">
    <property type="entry name" value="HATPase_C_sf"/>
</dbReference>
<dbReference type="InterPro" id="IPR027417">
    <property type="entry name" value="P-loop_NTPase"/>
</dbReference>
<dbReference type="PANTHER" id="PTHR43642:SF1">
    <property type="entry name" value="HYBRID SIGNAL TRANSDUCTION HISTIDINE KINASE G"/>
    <property type="match status" value="1"/>
</dbReference>
<dbReference type="InterPro" id="IPR003018">
    <property type="entry name" value="GAF"/>
</dbReference>
<dbReference type="Pfam" id="PF00069">
    <property type="entry name" value="Pkinase"/>
    <property type="match status" value="1"/>
</dbReference>
<dbReference type="InterPro" id="IPR041664">
    <property type="entry name" value="AAA_16"/>
</dbReference>
<dbReference type="InterPro" id="IPR035965">
    <property type="entry name" value="PAS-like_dom_sf"/>
</dbReference>